<dbReference type="Proteomes" id="UP001500064">
    <property type="component" value="Unassembled WGS sequence"/>
</dbReference>
<evidence type="ECO:0008006" key="7">
    <source>
        <dbReference type="Google" id="ProtNLM"/>
    </source>
</evidence>
<evidence type="ECO:0000313" key="6">
    <source>
        <dbReference type="Proteomes" id="UP001500064"/>
    </source>
</evidence>
<keyword evidence="4" id="KW-0812">Transmembrane</keyword>
<dbReference type="InterPro" id="IPR051012">
    <property type="entry name" value="CellSynth/LPSAsmb/PSIAsmb"/>
</dbReference>
<name>A0ABP4TNP4_9ACTN</name>
<protein>
    <recommendedName>
        <fullName evidence="7">Tetratricopeptide repeat protein</fullName>
    </recommendedName>
</protein>
<comment type="caution">
    <text evidence="5">The sequence shown here is derived from an EMBL/GenBank/DDBJ whole genome shotgun (WGS) entry which is preliminary data.</text>
</comment>
<feature type="transmembrane region" description="Helical" evidence="4">
    <location>
        <begin position="254"/>
        <end position="275"/>
    </location>
</feature>
<dbReference type="SMART" id="SM00028">
    <property type="entry name" value="TPR"/>
    <property type="match status" value="4"/>
</dbReference>
<dbReference type="InterPro" id="IPR019734">
    <property type="entry name" value="TPR_rpt"/>
</dbReference>
<accession>A0ABP4TNP4</accession>
<feature type="transmembrane region" description="Helical" evidence="4">
    <location>
        <begin position="373"/>
        <end position="391"/>
    </location>
</feature>
<dbReference type="InterPro" id="IPR011990">
    <property type="entry name" value="TPR-like_helical_dom_sf"/>
</dbReference>
<dbReference type="PROSITE" id="PS50005">
    <property type="entry name" value="TPR"/>
    <property type="match status" value="2"/>
</dbReference>
<gene>
    <name evidence="5" type="ORF">GCM10009733_103980</name>
</gene>
<evidence type="ECO:0000256" key="2">
    <source>
        <dbReference type="ARBA" id="ARBA00022803"/>
    </source>
</evidence>
<feature type="transmembrane region" description="Helical" evidence="4">
    <location>
        <begin position="296"/>
        <end position="315"/>
    </location>
</feature>
<reference evidence="6" key="1">
    <citation type="journal article" date="2019" name="Int. J. Syst. Evol. Microbiol.">
        <title>The Global Catalogue of Microorganisms (GCM) 10K type strain sequencing project: providing services to taxonomists for standard genome sequencing and annotation.</title>
        <authorList>
            <consortium name="The Broad Institute Genomics Platform"/>
            <consortium name="The Broad Institute Genome Sequencing Center for Infectious Disease"/>
            <person name="Wu L."/>
            <person name="Ma J."/>
        </authorList>
    </citation>
    <scope>NUCLEOTIDE SEQUENCE [LARGE SCALE GENOMIC DNA]</scope>
    <source>
        <strain evidence="6">JCM 13929</strain>
    </source>
</reference>
<evidence type="ECO:0000313" key="5">
    <source>
        <dbReference type="EMBL" id="GAA1691024.1"/>
    </source>
</evidence>
<keyword evidence="4" id="KW-1133">Transmembrane helix</keyword>
<dbReference type="Gene3D" id="1.25.40.10">
    <property type="entry name" value="Tetratricopeptide repeat domain"/>
    <property type="match status" value="1"/>
</dbReference>
<organism evidence="5 6">
    <name type="scientific">Nonomuraea maheshkhaliensis</name>
    <dbReference type="NCBI Taxonomy" id="419590"/>
    <lineage>
        <taxon>Bacteria</taxon>
        <taxon>Bacillati</taxon>
        <taxon>Actinomycetota</taxon>
        <taxon>Actinomycetes</taxon>
        <taxon>Streptosporangiales</taxon>
        <taxon>Streptosporangiaceae</taxon>
        <taxon>Nonomuraea</taxon>
    </lineage>
</organism>
<sequence>MERVVKAADPVERARTLIQLRRPADAERELRGLLAQEPEHVSGHALLGLALILQGQEGEAVEEAQEAVRLAPDQWFPQYAAAQVYYRARRPEQAMTAVREALRLEPQHVPNWEVLARVHMLRGEWALMAGAARQGLGIDPEDRDLVSLLSLACTNLGDGGQAMAAAAHAVQLDPENPTAHFVQGRAALRFGEPRRAAESFREVLRLDPGFGAARDYLVAALKQRNPLYRMLSRLRGRFAGGWRLIFLLPAVPPVIVVFVLVAVLHWVAWIAEAWTTLRLARAKATRLLFEGAEARVALACWGLLAAGGLLLGLGIGLGAEPVGTAGVTVMALVTPLQEAAHTGSPRGRTILYGWTGLLALAAAVAVIVAQPVVALLAVYAALATVWLATLVRGRPAGSL</sequence>
<feature type="repeat" description="TPR" evidence="3">
    <location>
        <begin position="41"/>
        <end position="74"/>
    </location>
</feature>
<feature type="transmembrane region" description="Helical" evidence="4">
    <location>
        <begin position="349"/>
        <end position="367"/>
    </location>
</feature>
<keyword evidence="4" id="KW-0472">Membrane</keyword>
<dbReference type="PANTHER" id="PTHR45586">
    <property type="entry name" value="TPR REPEAT-CONTAINING PROTEIN PA4667"/>
    <property type="match status" value="1"/>
</dbReference>
<dbReference type="EMBL" id="BAAAMU010000175">
    <property type="protein sequence ID" value="GAA1691024.1"/>
    <property type="molecule type" value="Genomic_DNA"/>
</dbReference>
<keyword evidence="6" id="KW-1185">Reference proteome</keyword>
<dbReference type="Pfam" id="PF13432">
    <property type="entry name" value="TPR_16"/>
    <property type="match status" value="2"/>
</dbReference>
<feature type="repeat" description="TPR" evidence="3">
    <location>
        <begin position="177"/>
        <end position="210"/>
    </location>
</feature>
<dbReference type="Pfam" id="PF13428">
    <property type="entry name" value="TPR_14"/>
    <property type="match status" value="1"/>
</dbReference>
<evidence type="ECO:0000256" key="3">
    <source>
        <dbReference type="PROSITE-ProRule" id="PRU00339"/>
    </source>
</evidence>
<dbReference type="PANTHER" id="PTHR45586:SF1">
    <property type="entry name" value="LIPOPOLYSACCHARIDE ASSEMBLY PROTEIN B"/>
    <property type="match status" value="1"/>
</dbReference>
<keyword evidence="2 3" id="KW-0802">TPR repeat</keyword>
<keyword evidence="1" id="KW-0677">Repeat</keyword>
<proteinExistence type="predicted"/>
<dbReference type="SUPFAM" id="SSF48452">
    <property type="entry name" value="TPR-like"/>
    <property type="match status" value="1"/>
</dbReference>
<evidence type="ECO:0000256" key="4">
    <source>
        <dbReference type="SAM" id="Phobius"/>
    </source>
</evidence>
<evidence type="ECO:0000256" key="1">
    <source>
        <dbReference type="ARBA" id="ARBA00022737"/>
    </source>
</evidence>